<dbReference type="RefSeq" id="WP_284332501.1">
    <property type="nucleotide sequence ID" value="NZ_BSOA01000028.1"/>
</dbReference>
<evidence type="ECO:0000256" key="1">
    <source>
        <dbReference type="SAM" id="MobiDB-lite"/>
    </source>
</evidence>
<feature type="compositionally biased region" description="Basic and acidic residues" evidence="1">
    <location>
        <begin position="1"/>
        <end position="15"/>
    </location>
</feature>
<feature type="region of interest" description="Disordered" evidence="1">
    <location>
        <begin position="1"/>
        <end position="20"/>
    </location>
</feature>
<evidence type="ECO:0008006" key="4">
    <source>
        <dbReference type="Google" id="ProtNLM"/>
    </source>
</evidence>
<dbReference type="Proteomes" id="UP001156627">
    <property type="component" value="Unassembled WGS sequence"/>
</dbReference>
<protein>
    <recommendedName>
        <fullName evidence="4">EcxA zinc-binding domain-containing protein</fullName>
    </recommendedName>
</protein>
<comment type="caution">
    <text evidence="2">The sequence shown here is derived from an EMBL/GenBank/DDBJ whole genome shotgun (WGS) entry which is preliminary data.</text>
</comment>
<reference evidence="3" key="1">
    <citation type="journal article" date="2019" name="Int. J. Syst. Evol. Microbiol.">
        <title>The Global Catalogue of Microorganisms (GCM) 10K type strain sequencing project: providing services to taxonomists for standard genome sequencing and annotation.</title>
        <authorList>
            <consortium name="The Broad Institute Genomics Platform"/>
            <consortium name="The Broad Institute Genome Sequencing Center for Infectious Disease"/>
            <person name="Wu L."/>
            <person name="Ma J."/>
        </authorList>
    </citation>
    <scope>NUCLEOTIDE SEQUENCE [LARGE SCALE GENOMIC DNA]</scope>
    <source>
        <strain evidence="3">NBRC 111981</strain>
    </source>
</reference>
<evidence type="ECO:0000313" key="2">
    <source>
        <dbReference type="EMBL" id="GLQ89059.1"/>
    </source>
</evidence>
<evidence type="ECO:0000313" key="3">
    <source>
        <dbReference type="Proteomes" id="UP001156627"/>
    </source>
</evidence>
<accession>A0ABQ5XF47</accession>
<name>A0ABQ5XF47_9GAMM</name>
<sequence length="326" mass="36905">MKTPDRSLEGAERKTGTAASHFAAKAFVPPWGADNRPRDIAQRRLQQAADDSPQVRQLQALQRTADGSVVQMKPFSASMLNVAGEDHNESKLRRVREAYVTQWVTDGGYWTEPDFQVNVNGQEVDADPKILRFLRNMHVLRSLWNTLVTTKLPPSYIPEHAQRIWRSTSPVIDLVESEYAGSVGDRYSGGAALSAEGGQLRDQINHRRHAYFDLARQALQELNNLHPYQPADRERVKTLLAQFQASAANMVKNVMEGPNLDFLRSKAMHEAAIAKSASIGVWKIGQSHVNNIKRHMEDNPAAYNLMTKTEFNDEYDRLDYYEVPDY</sequence>
<dbReference type="EMBL" id="BSOA01000028">
    <property type="protein sequence ID" value="GLQ89059.1"/>
    <property type="molecule type" value="Genomic_DNA"/>
</dbReference>
<organism evidence="2 3">
    <name type="scientific">Dyella flagellata</name>
    <dbReference type="NCBI Taxonomy" id="1867833"/>
    <lineage>
        <taxon>Bacteria</taxon>
        <taxon>Pseudomonadati</taxon>
        <taxon>Pseudomonadota</taxon>
        <taxon>Gammaproteobacteria</taxon>
        <taxon>Lysobacterales</taxon>
        <taxon>Rhodanobacteraceae</taxon>
        <taxon>Dyella</taxon>
    </lineage>
</organism>
<proteinExistence type="predicted"/>
<keyword evidence="3" id="KW-1185">Reference proteome</keyword>
<gene>
    <name evidence="2" type="ORF">GCM10007898_26310</name>
</gene>